<dbReference type="PROSITE" id="PS50890">
    <property type="entry name" value="PUA"/>
    <property type="match status" value="1"/>
</dbReference>
<name>A0ABV7ZYR9_9GAMM</name>
<dbReference type="InterPro" id="IPR015947">
    <property type="entry name" value="PUA-like_sf"/>
</dbReference>
<dbReference type="InterPro" id="IPR036974">
    <property type="entry name" value="PUA_sf"/>
</dbReference>
<comment type="pathway">
    <text evidence="8">Amino-acid biosynthesis; L-proline biosynthesis; L-glutamate 5-semialdehyde from L-glutamate: step 1/2.</text>
</comment>
<feature type="domain" description="PUA" evidence="9">
    <location>
        <begin position="287"/>
        <end position="364"/>
    </location>
</feature>
<reference evidence="11" key="1">
    <citation type="journal article" date="2019" name="Int. J. Syst. Evol. Microbiol.">
        <title>The Global Catalogue of Microorganisms (GCM) 10K type strain sequencing project: providing services to taxonomists for standard genome sequencing and annotation.</title>
        <authorList>
            <consortium name="The Broad Institute Genomics Platform"/>
            <consortium name="The Broad Institute Genome Sequencing Center for Infectious Disease"/>
            <person name="Wu L."/>
            <person name="Ma J."/>
        </authorList>
    </citation>
    <scope>NUCLEOTIDE SEQUENCE [LARGE SCALE GENOMIC DNA]</scope>
    <source>
        <strain evidence="11">IBRC 10765</strain>
    </source>
</reference>
<evidence type="ECO:0000256" key="1">
    <source>
        <dbReference type="ARBA" id="ARBA00022490"/>
    </source>
</evidence>
<protein>
    <recommendedName>
        <fullName evidence="8">Glutamate 5-kinase</fullName>
        <ecNumber evidence="8">2.7.2.11</ecNumber>
    </recommendedName>
    <alternativeName>
        <fullName evidence="8">Gamma-glutamyl kinase</fullName>
        <shortName evidence="8">GK</shortName>
    </alternativeName>
</protein>
<dbReference type="CDD" id="cd04242">
    <property type="entry name" value="AAK_G5K_ProB"/>
    <property type="match status" value="1"/>
</dbReference>
<keyword evidence="5 8" id="KW-0547">Nucleotide-binding</keyword>
<dbReference type="PROSITE" id="PS00902">
    <property type="entry name" value="GLUTAMATE_5_KINASE"/>
    <property type="match status" value="1"/>
</dbReference>
<dbReference type="InterPro" id="IPR005715">
    <property type="entry name" value="Glu_5kinase/COase_Synthase"/>
</dbReference>
<dbReference type="InterPro" id="IPR036393">
    <property type="entry name" value="AceGlu_kinase-like_sf"/>
</dbReference>
<feature type="binding site" evidence="8">
    <location>
        <begin position="180"/>
        <end position="181"/>
    </location>
    <ligand>
        <name>ATP</name>
        <dbReference type="ChEBI" id="CHEBI:30616"/>
    </ligand>
</feature>
<dbReference type="InterPro" id="IPR001057">
    <property type="entry name" value="Glu/AcGlu_kinase"/>
</dbReference>
<keyword evidence="11" id="KW-1185">Reference proteome</keyword>
<feature type="binding site" evidence="8">
    <location>
        <position position="21"/>
    </location>
    <ligand>
        <name>ATP</name>
        <dbReference type="ChEBI" id="CHEBI:30616"/>
    </ligand>
</feature>
<dbReference type="SMART" id="SM00359">
    <property type="entry name" value="PUA"/>
    <property type="match status" value="1"/>
</dbReference>
<proteinExistence type="inferred from homology"/>
<dbReference type="InterPro" id="IPR019797">
    <property type="entry name" value="Glutamate_5-kinase_CS"/>
</dbReference>
<dbReference type="Gene3D" id="2.30.130.10">
    <property type="entry name" value="PUA domain"/>
    <property type="match status" value="1"/>
</dbReference>
<gene>
    <name evidence="8 10" type="primary">proB</name>
    <name evidence="10" type="ORF">ACFOOG_12590</name>
</gene>
<dbReference type="SUPFAM" id="SSF88697">
    <property type="entry name" value="PUA domain-like"/>
    <property type="match status" value="1"/>
</dbReference>
<dbReference type="PIRSF" id="PIRSF000729">
    <property type="entry name" value="GK"/>
    <property type="match status" value="1"/>
</dbReference>
<comment type="function">
    <text evidence="8">Catalyzes the transfer of a phosphate group to glutamate to form L-glutamate 5-phosphate.</text>
</comment>
<dbReference type="InterPro" id="IPR002478">
    <property type="entry name" value="PUA"/>
</dbReference>
<comment type="caution">
    <text evidence="8">Lacks conserved residue(s) required for the propagation of feature annotation.</text>
</comment>
<comment type="caution">
    <text evidence="10">The sequence shown here is derived from an EMBL/GenBank/DDBJ whole genome shotgun (WGS) entry which is preliminary data.</text>
</comment>
<dbReference type="SUPFAM" id="SSF53633">
    <property type="entry name" value="Carbamate kinase-like"/>
    <property type="match status" value="1"/>
</dbReference>
<keyword evidence="2 8" id="KW-0028">Amino-acid biosynthesis</keyword>
<evidence type="ECO:0000256" key="8">
    <source>
        <dbReference type="HAMAP-Rule" id="MF_00456"/>
    </source>
</evidence>
<dbReference type="PRINTS" id="PR00474">
    <property type="entry name" value="GLU5KINASE"/>
</dbReference>
<feature type="binding site" evidence="8">
    <location>
        <position position="160"/>
    </location>
    <ligand>
        <name>substrate</name>
    </ligand>
</feature>
<organism evidence="10 11">
    <name type="scientific">Saccharospirillum mangrovi</name>
    <dbReference type="NCBI Taxonomy" id="2161747"/>
    <lineage>
        <taxon>Bacteria</taxon>
        <taxon>Pseudomonadati</taxon>
        <taxon>Pseudomonadota</taxon>
        <taxon>Gammaproteobacteria</taxon>
        <taxon>Oceanospirillales</taxon>
        <taxon>Saccharospirillaceae</taxon>
        <taxon>Saccharospirillum</taxon>
    </lineage>
</organism>
<keyword evidence="4 8" id="KW-0808">Transferase</keyword>
<keyword evidence="7 8" id="KW-0067">ATP-binding</keyword>
<evidence type="ECO:0000259" key="9">
    <source>
        <dbReference type="SMART" id="SM00359"/>
    </source>
</evidence>
<comment type="subcellular location">
    <subcellularLocation>
        <location evidence="8">Cytoplasm</location>
    </subcellularLocation>
</comment>
<dbReference type="EMBL" id="JBHRYR010000003">
    <property type="protein sequence ID" value="MFC3853673.1"/>
    <property type="molecule type" value="Genomic_DNA"/>
</dbReference>
<dbReference type="InterPro" id="IPR041739">
    <property type="entry name" value="G5K_ProB"/>
</dbReference>
<comment type="catalytic activity">
    <reaction evidence="8">
        <text>L-glutamate + ATP = L-glutamyl 5-phosphate + ADP</text>
        <dbReference type="Rhea" id="RHEA:14877"/>
        <dbReference type="ChEBI" id="CHEBI:29985"/>
        <dbReference type="ChEBI" id="CHEBI:30616"/>
        <dbReference type="ChEBI" id="CHEBI:58274"/>
        <dbReference type="ChEBI" id="CHEBI:456216"/>
        <dbReference type="EC" id="2.7.2.11"/>
    </reaction>
</comment>
<sequence length="378" mass="40879">MHRTDESIQTELTQGKRWVVKIGSALLTEDGQGIARDRIKDWVDQIAQLHAEGVQVVLVSSGAVAAGMMELGWDKRPVELELLQAAAAVGQSRLIQFYQDCFQQHGLGAAQILLTNSDLADRQRYLNARSTLRTLLSLNVIPVINENDTVVTDEIRFGDNDTLGALVANLVEADALIILTDQNGIFDADPRKYPTAKLIARTRANDPVLQAVATEGGALGRGGMVTKVRAARLASRSGALTVIAGGRAAQVLSRLRAGEHVGSFLLPDEEPLAARKQWLAGQLQAMGWVRLDAGAVKAIREQGKSLLPVGVTAADGRFQRGDLVDCVDEQGVVVAKGLCNYNADETRRIVRKSTVAVEETLGYLSEPELIHRDNLVIL</sequence>
<evidence type="ECO:0000313" key="11">
    <source>
        <dbReference type="Proteomes" id="UP001595617"/>
    </source>
</evidence>
<feature type="binding site" evidence="8">
    <location>
        <position position="61"/>
    </location>
    <ligand>
        <name>substrate</name>
    </ligand>
</feature>
<keyword evidence="3 8" id="KW-0641">Proline biosynthesis</keyword>
<comment type="similarity">
    <text evidence="8">Belongs to the glutamate 5-kinase family.</text>
</comment>
<evidence type="ECO:0000256" key="2">
    <source>
        <dbReference type="ARBA" id="ARBA00022605"/>
    </source>
</evidence>
<dbReference type="GO" id="GO:0004349">
    <property type="term" value="F:glutamate 5-kinase activity"/>
    <property type="evidence" value="ECO:0007669"/>
    <property type="project" value="UniProtKB-EC"/>
</dbReference>
<dbReference type="HAMAP" id="MF_00456">
    <property type="entry name" value="ProB"/>
    <property type="match status" value="1"/>
</dbReference>
<dbReference type="EC" id="2.7.2.11" evidence="8"/>
<feature type="binding site" evidence="8">
    <location>
        <position position="148"/>
    </location>
    <ligand>
        <name>substrate</name>
    </ligand>
</feature>
<dbReference type="InterPro" id="IPR001048">
    <property type="entry name" value="Asp/Glu/Uridylate_kinase"/>
</dbReference>
<keyword evidence="6 8" id="KW-0418">Kinase</keyword>
<dbReference type="PANTHER" id="PTHR43654:SF1">
    <property type="entry name" value="ISOPENTENYL PHOSPHATE KINASE"/>
    <property type="match status" value="1"/>
</dbReference>
<evidence type="ECO:0000313" key="10">
    <source>
        <dbReference type="EMBL" id="MFC3853673.1"/>
    </source>
</evidence>
<evidence type="ECO:0000256" key="7">
    <source>
        <dbReference type="ARBA" id="ARBA00022840"/>
    </source>
</evidence>
<dbReference type="Pfam" id="PF00696">
    <property type="entry name" value="AA_kinase"/>
    <property type="match status" value="1"/>
</dbReference>
<evidence type="ECO:0000256" key="3">
    <source>
        <dbReference type="ARBA" id="ARBA00022650"/>
    </source>
</evidence>
<evidence type="ECO:0000256" key="4">
    <source>
        <dbReference type="ARBA" id="ARBA00022679"/>
    </source>
</evidence>
<dbReference type="NCBIfam" id="TIGR01027">
    <property type="entry name" value="proB"/>
    <property type="match status" value="1"/>
</dbReference>
<dbReference type="PANTHER" id="PTHR43654">
    <property type="entry name" value="GLUTAMATE 5-KINASE"/>
    <property type="match status" value="1"/>
</dbReference>
<dbReference type="InterPro" id="IPR011529">
    <property type="entry name" value="Glu_5kinase"/>
</dbReference>
<keyword evidence="1 8" id="KW-0963">Cytoplasm</keyword>
<dbReference type="CDD" id="cd21157">
    <property type="entry name" value="PUA_G5K"/>
    <property type="match status" value="1"/>
</dbReference>
<dbReference type="Pfam" id="PF01472">
    <property type="entry name" value="PUA"/>
    <property type="match status" value="1"/>
</dbReference>
<accession>A0ABV7ZYR9</accession>
<evidence type="ECO:0000256" key="5">
    <source>
        <dbReference type="ARBA" id="ARBA00022741"/>
    </source>
</evidence>
<dbReference type="Gene3D" id="3.40.1160.10">
    <property type="entry name" value="Acetylglutamate kinase-like"/>
    <property type="match status" value="2"/>
</dbReference>
<dbReference type="RefSeq" id="WP_380697053.1">
    <property type="nucleotide sequence ID" value="NZ_JBHRYR010000003.1"/>
</dbReference>
<evidence type="ECO:0000256" key="6">
    <source>
        <dbReference type="ARBA" id="ARBA00022777"/>
    </source>
</evidence>
<dbReference type="Proteomes" id="UP001595617">
    <property type="component" value="Unassembled WGS sequence"/>
</dbReference>